<dbReference type="Proteomes" id="UP000541558">
    <property type="component" value="Unassembled WGS sequence"/>
</dbReference>
<reference evidence="1 2" key="1">
    <citation type="journal article" date="2020" name="ISME J.">
        <title>Uncovering the hidden diversity of litter-decomposition mechanisms in mushroom-forming fungi.</title>
        <authorList>
            <person name="Floudas D."/>
            <person name="Bentzer J."/>
            <person name="Ahren D."/>
            <person name="Johansson T."/>
            <person name="Persson P."/>
            <person name="Tunlid A."/>
        </authorList>
    </citation>
    <scope>NUCLEOTIDE SEQUENCE [LARGE SCALE GENOMIC DNA]</scope>
    <source>
        <strain evidence="1 2">CBS 175.51</strain>
    </source>
</reference>
<protein>
    <submittedName>
        <fullName evidence="1">Uncharacterized protein</fullName>
    </submittedName>
</protein>
<comment type="caution">
    <text evidence="1">The sequence shown here is derived from an EMBL/GenBank/DDBJ whole genome shotgun (WGS) entry which is preliminary data.</text>
</comment>
<keyword evidence="2" id="KW-1185">Reference proteome</keyword>
<name>A0A8H5BHJ6_9AGAR</name>
<accession>A0A8H5BHJ6</accession>
<evidence type="ECO:0000313" key="2">
    <source>
        <dbReference type="Proteomes" id="UP000541558"/>
    </source>
</evidence>
<dbReference type="EMBL" id="JAACJK010000167">
    <property type="protein sequence ID" value="KAF5322996.1"/>
    <property type="molecule type" value="Genomic_DNA"/>
</dbReference>
<organism evidence="1 2">
    <name type="scientific">Ephemerocybe angulata</name>
    <dbReference type="NCBI Taxonomy" id="980116"/>
    <lineage>
        <taxon>Eukaryota</taxon>
        <taxon>Fungi</taxon>
        <taxon>Dikarya</taxon>
        <taxon>Basidiomycota</taxon>
        <taxon>Agaricomycotina</taxon>
        <taxon>Agaricomycetes</taxon>
        <taxon>Agaricomycetidae</taxon>
        <taxon>Agaricales</taxon>
        <taxon>Agaricineae</taxon>
        <taxon>Psathyrellaceae</taxon>
        <taxon>Ephemerocybe</taxon>
    </lineage>
</organism>
<sequence>MEDPHLTVERFLCDEPTDEEKAAFVETALVLLTQKSLANSTASGSLGDVLSAVTAVRAVFDTINSKFNSATYVVWAMLSPNILQVQGRMGSVWSEFDSIYLAKVVDIKTEQDRLNAVEALQQCLDDNPDHSDEMSRFFLTMRRDIAAFMEGFSKWVECLGYSSSIAVIASKIAIKITADEVSEWVSFNIFLLSLRLNQ</sequence>
<dbReference type="AlphaFoldDB" id="A0A8H5BHJ6"/>
<evidence type="ECO:0000313" key="1">
    <source>
        <dbReference type="EMBL" id="KAF5322996.1"/>
    </source>
</evidence>
<gene>
    <name evidence="1" type="ORF">D9611_009285</name>
</gene>
<proteinExistence type="predicted"/>